<feature type="repeat" description="ANK" evidence="1">
    <location>
        <begin position="14"/>
        <end position="46"/>
    </location>
</feature>
<accession>Q0NP03</accession>
<sequence length="100" mass="11788">MNRFKNIDIHTRYEGKTLLHVACEYNNTHVIDYLIRINGDINALTDNNKHAIQLIIDNKENSPYTIDCLLYILRYIVDKNVIRSLVDQLPYLPIFDIKII</sequence>
<reference evidence="2 3" key="1">
    <citation type="journal article" date="2006" name="Science">
        <title>Genome sequence diversity and clues to the evolution of variola (smallpox) virus.</title>
        <authorList>
            <person name="Esposito J.J."/>
            <person name="Sammons S.A."/>
            <person name="Frace A.M."/>
            <person name="Osborne J.D."/>
            <person name="Olsen-Rasmussen M."/>
            <person name="Zhang M."/>
            <person name="Govil D."/>
            <person name="Damon I.K."/>
            <person name="Kline R."/>
            <person name="Laker M."/>
            <person name="Li Y."/>
            <person name="Smith G.L."/>
            <person name="Meyer H."/>
            <person name="LeDuc J.W."/>
            <person name="Wohlhueter R.M."/>
        </authorList>
    </citation>
    <scope>NUCLEOTIDE SEQUENCE [LARGE SCALE GENOMIC DNA]</scope>
    <source>
        <strain evidence="2">Dahomey 1968</strain>
    </source>
</reference>
<evidence type="ECO:0000313" key="3">
    <source>
        <dbReference type="Proteomes" id="UP000139570"/>
    </source>
</evidence>
<gene>
    <name evidence="2" type="ORF">TATV_DAH68_208</name>
</gene>
<dbReference type="InterPro" id="IPR036770">
    <property type="entry name" value="Ankyrin_rpt-contain_sf"/>
</dbReference>
<dbReference type="Proteomes" id="UP000139570">
    <property type="component" value="Segment"/>
</dbReference>
<dbReference type="SMART" id="SM00248">
    <property type="entry name" value="ANK"/>
    <property type="match status" value="2"/>
</dbReference>
<dbReference type="PROSITE" id="PS50297">
    <property type="entry name" value="ANK_REP_REGION"/>
    <property type="match status" value="1"/>
</dbReference>
<evidence type="ECO:0000256" key="1">
    <source>
        <dbReference type="PROSITE-ProRule" id="PRU00023"/>
    </source>
</evidence>
<dbReference type="InterPro" id="IPR002110">
    <property type="entry name" value="Ankyrin_rpt"/>
</dbReference>
<keyword evidence="1" id="KW-0040">ANK repeat</keyword>
<dbReference type="KEGG" id="vg:4238673"/>
<dbReference type="Pfam" id="PF13606">
    <property type="entry name" value="Ank_3"/>
    <property type="match status" value="1"/>
</dbReference>
<dbReference type="Gene3D" id="1.25.40.20">
    <property type="entry name" value="Ankyrin repeat-containing domain"/>
    <property type="match status" value="1"/>
</dbReference>
<dbReference type="EMBL" id="DQ437594">
    <property type="protein sequence ID" value="ABD97774.1"/>
    <property type="molecule type" value="Genomic_DNA"/>
</dbReference>
<evidence type="ECO:0000313" key="2">
    <source>
        <dbReference type="EMBL" id="ABD97774.1"/>
    </source>
</evidence>
<dbReference type="PROSITE" id="PS50088">
    <property type="entry name" value="ANK_REPEAT"/>
    <property type="match status" value="1"/>
</dbReference>
<dbReference type="GeneID" id="4238673"/>
<proteinExistence type="predicted"/>
<dbReference type="SUPFAM" id="SSF48403">
    <property type="entry name" value="Ankyrin repeat"/>
    <property type="match status" value="1"/>
</dbReference>
<protein>
    <submittedName>
        <fullName evidence="2">Ankyrin-like protein</fullName>
    </submittedName>
</protein>
<organism evidence="2 3">
    <name type="scientific">Taterapox virus</name>
    <dbReference type="NCBI Taxonomy" id="28871"/>
    <lineage>
        <taxon>Viruses</taxon>
        <taxon>Varidnaviria</taxon>
        <taxon>Bamfordvirae</taxon>
        <taxon>Nucleocytoviricota</taxon>
        <taxon>Pokkesviricetes</taxon>
        <taxon>Chitovirales</taxon>
        <taxon>Poxviridae</taxon>
        <taxon>Chordopoxvirinae</taxon>
        <taxon>Orthopoxvirus</taxon>
        <taxon>Orthopoxvirus taterapox</taxon>
    </lineage>
</organism>
<name>Q0NP03_9POXV</name>
<keyword evidence="3" id="KW-1185">Reference proteome</keyword>
<dbReference type="RefSeq" id="YP_717515.1">
    <property type="nucleotide sequence ID" value="NC_008291.1"/>
</dbReference>